<comment type="caution">
    <text evidence="1">The sequence shown here is derived from an EMBL/GenBank/DDBJ whole genome shotgun (WGS) entry which is preliminary data.</text>
</comment>
<gene>
    <name evidence="1" type="ORF">OUZ56_008239</name>
</gene>
<reference evidence="1 2" key="1">
    <citation type="journal article" date="2023" name="Nucleic Acids Res.">
        <title>The hologenome of Daphnia magna reveals possible DNA methylation and microbiome-mediated evolution of the host genome.</title>
        <authorList>
            <person name="Chaturvedi A."/>
            <person name="Li X."/>
            <person name="Dhandapani V."/>
            <person name="Marshall H."/>
            <person name="Kissane S."/>
            <person name="Cuenca-Cambronero M."/>
            <person name="Asole G."/>
            <person name="Calvet F."/>
            <person name="Ruiz-Romero M."/>
            <person name="Marangio P."/>
            <person name="Guigo R."/>
            <person name="Rago D."/>
            <person name="Mirbahai L."/>
            <person name="Eastwood N."/>
            <person name="Colbourne J.K."/>
            <person name="Zhou J."/>
            <person name="Mallon E."/>
            <person name="Orsini L."/>
        </authorList>
    </citation>
    <scope>NUCLEOTIDE SEQUENCE [LARGE SCALE GENOMIC DNA]</scope>
    <source>
        <strain evidence="1">LRV0_1</strain>
    </source>
</reference>
<dbReference type="Proteomes" id="UP001234178">
    <property type="component" value="Unassembled WGS sequence"/>
</dbReference>
<organism evidence="1 2">
    <name type="scientific">Daphnia magna</name>
    <dbReference type="NCBI Taxonomy" id="35525"/>
    <lineage>
        <taxon>Eukaryota</taxon>
        <taxon>Metazoa</taxon>
        <taxon>Ecdysozoa</taxon>
        <taxon>Arthropoda</taxon>
        <taxon>Crustacea</taxon>
        <taxon>Branchiopoda</taxon>
        <taxon>Diplostraca</taxon>
        <taxon>Cladocera</taxon>
        <taxon>Anomopoda</taxon>
        <taxon>Daphniidae</taxon>
        <taxon>Daphnia</taxon>
    </lineage>
</organism>
<proteinExistence type="predicted"/>
<evidence type="ECO:0000313" key="1">
    <source>
        <dbReference type="EMBL" id="KAK4022792.1"/>
    </source>
</evidence>
<sequence>MKMGCPSGRREMERKSQGFPSLPLMAKGAPAYSATPSYLFYVCIIYKFAFKEEKCQWDDEVPIVK</sequence>
<dbReference type="EMBL" id="JAOYFB010000037">
    <property type="protein sequence ID" value="KAK4022792.1"/>
    <property type="molecule type" value="Genomic_DNA"/>
</dbReference>
<protein>
    <submittedName>
        <fullName evidence="1">Uncharacterized protein</fullName>
    </submittedName>
</protein>
<keyword evidence="2" id="KW-1185">Reference proteome</keyword>
<accession>A0ABR0ACD5</accession>
<evidence type="ECO:0000313" key="2">
    <source>
        <dbReference type="Proteomes" id="UP001234178"/>
    </source>
</evidence>
<name>A0ABR0ACD5_9CRUS</name>